<gene>
    <name evidence="2" type="ORF">S01H4_34839</name>
</gene>
<proteinExistence type="predicted"/>
<sequence length="250" mass="28886">MKCKLIKSFWGLIMKRRLLIFVLLILIASPFNFANALDRYGDEGDALSFHVNYVYRSEGKGELKPINNGDVLKSGDHFKIIFTPDKDCYVYIFQVDSSGQIFKLFPMKSFMGVQVNNFNPVTKGTTYTLPSSEKAFMLDDQVGTERIYFIVSKERNKEIERLDIERKEPIDRQKPNLDKNTQDKKIENAEDKLNKYFKRRGITVVPSGQPVRVQWQEGGDVFSVIGQKLENLCEDCVHILEFIHKDGRSN</sequence>
<dbReference type="PANTHER" id="PTHR36194:SF1">
    <property type="entry name" value="S-LAYER-LIKE PROTEIN"/>
    <property type="match status" value="1"/>
</dbReference>
<organism evidence="2">
    <name type="scientific">marine sediment metagenome</name>
    <dbReference type="NCBI Taxonomy" id="412755"/>
    <lineage>
        <taxon>unclassified sequences</taxon>
        <taxon>metagenomes</taxon>
        <taxon>ecological metagenomes</taxon>
    </lineage>
</organism>
<evidence type="ECO:0000313" key="2">
    <source>
        <dbReference type="EMBL" id="GAG75204.1"/>
    </source>
</evidence>
<dbReference type="InterPro" id="IPR025493">
    <property type="entry name" value="DUF4384"/>
</dbReference>
<feature type="domain" description="DUF4384" evidence="1">
    <location>
        <begin position="72"/>
        <end position="154"/>
    </location>
</feature>
<dbReference type="Pfam" id="PF14326">
    <property type="entry name" value="DUF4384"/>
    <property type="match status" value="1"/>
</dbReference>
<dbReference type="AlphaFoldDB" id="X1A063"/>
<comment type="caution">
    <text evidence="2">The sequence shown here is derived from an EMBL/GenBank/DDBJ whole genome shotgun (WGS) entry which is preliminary data.</text>
</comment>
<dbReference type="EMBL" id="BART01018457">
    <property type="protein sequence ID" value="GAG75204.1"/>
    <property type="molecule type" value="Genomic_DNA"/>
</dbReference>
<protein>
    <recommendedName>
        <fullName evidence="1">DUF4384 domain-containing protein</fullName>
    </recommendedName>
</protein>
<name>X1A063_9ZZZZ</name>
<dbReference type="PANTHER" id="PTHR36194">
    <property type="entry name" value="S-LAYER-LIKE PROTEIN"/>
    <property type="match status" value="1"/>
</dbReference>
<accession>X1A063</accession>
<evidence type="ECO:0000259" key="1">
    <source>
        <dbReference type="Pfam" id="PF14326"/>
    </source>
</evidence>
<reference evidence="2" key="1">
    <citation type="journal article" date="2014" name="Front. Microbiol.">
        <title>High frequency of phylogenetically diverse reductive dehalogenase-homologous genes in deep subseafloor sedimentary metagenomes.</title>
        <authorList>
            <person name="Kawai M."/>
            <person name="Futagami T."/>
            <person name="Toyoda A."/>
            <person name="Takaki Y."/>
            <person name="Nishi S."/>
            <person name="Hori S."/>
            <person name="Arai W."/>
            <person name="Tsubouchi T."/>
            <person name="Morono Y."/>
            <person name="Uchiyama I."/>
            <person name="Ito T."/>
            <person name="Fujiyama A."/>
            <person name="Inagaki F."/>
            <person name="Takami H."/>
        </authorList>
    </citation>
    <scope>NUCLEOTIDE SEQUENCE</scope>
    <source>
        <strain evidence="2">Expedition CK06-06</strain>
    </source>
</reference>